<sequence>MLRDQIRMADEAGQSLKVRATHKFFHSTTAFACPGNTTDIFAPGAPSASPFGAPAGRTVGVLLDRMDRTLAVDRERNQVTIQAGMKVKKLFDEAARQGMSVPLGSPPAFADLMVGGVMLTGAHGSNFGGKSCLSDIMLSVTWVDASGAVVRSTRDSPEGRAIVGSLGLLGVVTEVTLQLTPASNTRFDTVWKKSDASIATDILEMLQETPHMLVVWRPDMNRYNAVRLREVPLSTPDTGATQTIELPAFVASAMGTTLRTWEEYASPPRVLDEVMCMVSKEVSISHGWASSTAGRVLRSGVGGTNYLQSVSCGDQCAWEADEANLAMWDTHFTTDIRNLAPWMEDVRAVMEKDFWKPGQAHRGKCLPPGYFWLRFGSGSDDYINPTAGLNGTVNLQMSFMTSKATAPRWGIKHGHVLETLEQLTLCKYMGHPHWGKNHHRTFTHPDCPVRALYPKFDQFLEIKDRVDPQGIFEPPMFTKIIKGAAPRYGPRCALSGECFCKEDAHCGPGRKCVASAAFP</sequence>
<dbReference type="UniPathway" id="UPA00132"/>
<dbReference type="PROSITE" id="PS51387">
    <property type="entry name" value="FAD_PCMH"/>
    <property type="match status" value="1"/>
</dbReference>
<evidence type="ECO:0000313" key="4">
    <source>
        <dbReference type="EMBL" id="KIZ03863.1"/>
    </source>
</evidence>
<proteinExistence type="predicted"/>
<dbReference type="InterPro" id="IPR010031">
    <property type="entry name" value="FAD_lactone_oxidase-like"/>
</dbReference>
<dbReference type="SUPFAM" id="SSF56176">
    <property type="entry name" value="FAD-binding/transporter-associated domain-like"/>
    <property type="match status" value="1"/>
</dbReference>
<dbReference type="OrthoDB" id="1044428at2759"/>
<dbReference type="InterPro" id="IPR016169">
    <property type="entry name" value="FAD-bd_PCMH_sub2"/>
</dbReference>
<dbReference type="EMBL" id="KK100769">
    <property type="protein sequence ID" value="KIZ03863.1"/>
    <property type="molecule type" value="Genomic_DNA"/>
</dbReference>
<name>A0A0D2JZB9_9CHLO</name>
<dbReference type="GO" id="GO:0019853">
    <property type="term" value="P:L-ascorbic acid biosynthetic process"/>
    <property type="evidence" value="ECO:0007669"/>
    <property type="project" value="UniProtKB-UniPathway"/>
</dbReference>
<dbReference type="InterPro" id="IPR007173">
    <property type="entry name" value="ALO_C"/>
</dbReference>
<dbReference type="AlphaFoldDB" id="A0A0D2JZB9"/>
<dbReference type="Gene3D" id="1.10.45.10">
    <property type="entry name" value="Vanillyl-alcohol Oxidase, Chain A, domain 4"/>
    <property type="match status" value="1"/>
</dbReference>
<dbReference type="InterPro" id="IPR016166">
    <property type="entry name" value="FAD-bd_PCMH"/>
</dbReference>
<dbReference type="Proteomes" id="UP000054498">
    <property type="component" value="Unassembled WGS sequence"/>
</dbReference>
<accession>A0A0D2JZB9</accession>
<feature type="domain" description="FAD-binding PCMH-type" evidence="3">
    <location>
        <begin position="1"/>
        <end position="182"/>
    </location>
</feature>
<organism evidence="4 5">
    <name type="scientific">Monoraphidium neglectum</name>
    <dbReference type="NCBI Taxonomy" id="145388"/>
    <lineage>
        <taxon>Eukaryota</taxon>
        <taxon>Viridiplantae</taxon>
        <taxon>Chlorophyta</taxon>
        <taxon>core chlorophytes</taxon>
        <taxon>Chlorophyceae</taxon>
        <taxon>CS clade</taxon>
        <taxon>Sphaeropleales</taxon>
        <taxon>Selenastraceae</taxon>
        <taxon>Monoraphidium</taxon>
    </lineage>
</organism>
<dbReference type="RefSeq" id="XP_013902882.1">
    <property type="nucleotide sequence ID" value="XM_014047428.1"/>
</dbReference>
<dbReference type="Pfam" id="PF01565">
    <property type="entry name" value="FAD_binding_4"/>
    <property type="match status" value="1"/>
</dbReference>
<dbReference type="InterPro" id="IPR036318">
    <property type="entry name" value="FAD-bd_PCMH-like_sf"/>
</dbReference>
<comment type="pathway">
    <text evidence="1">Cofactor biosynthesis; L-ascorbate biosynthesis.</text>
</comment>
<evidence type="ECO:0000256" key="2">
    <source>
        <dbReference type="ARBA" id="ARBA00023002"/>
    </source>
</evidence>
<reference evidence="4 5" key="1">
    <citation type="journal article" date="2013" name="BMC Genomics">
        <title>Reconstruction of the lipid metabolism for the microalga Monoraphidium neglectum from its genome sequence reveals characteristics suitable for biofuel production.</title>
        <authorList>
            <person name="Bogen C."/>
            <person name="Al-Dilaimi A."/>
            <person name="Albersmeier A."/>
            <person name="Wichmann J."/>
            <person name="Grundmann M."/>
            <person name="Rupp O."/>
            <person name="Lauersen K.J."/>
            <person name="Blifernez-Klassen O."/>
            <person name="Kalinowski J."/>
            <person name="Goesmann A."/>
            <person name="Mussgnug J.H."/>
            <person name="Kruse O."/>
        </authorList>
    </citation>
    <scope>NUCLEOTIDE SEQUENCE [LARGE SCALE GENOMIC DNA]</scope>
    <source>
        <strain evidence="4 5">SAG 48.87</strain>
    </source>
</reference>
<keyword evidence="5" id="KW-1185">Reference proteome</keyword>
<dbReference type="KEGG" id="mng:MNEG_4091"/>
<dbReference type="GO" id="GO:0071949">
    <property type="term" value="F:FAD binding"/>
    <property type="evidence" value="ECO:0007669"/>
    <property type="project" value="InterPro"/>
</dbReference>
<dbReference type="GO" id="GO:0003885">
    <property type="term" value="F:D-arabinono-1,4-lactone oxidase activity"/>
    <property type="evidence" value="ECO:0007669"/>
    <property type="project" value="InterPro"/>
</dbReference>
<dbReference type="Gene3D" id="3.30.465.10">
    <property type="match status" value="1"/>
</dbReference>
<protein>
    <recommendedName>
        <fullName evidence="3">FAD-binding PCMH-type domain-containing protein</fullName>
    </recommendedName>
</protein>
<dbReference type="Pfam" id="PF04030">
    <property type="entry name" value="ALO"/>
    <property type="match status" value="1"/>
</dbReference>
<dbReference type="PANTHER" id="PTHR43762">
    <property type="entry name" value="L-GULONOLACTONE OXIDASE"/>
    <property type="match status" value="1"/>
</dbReference>
<keyword evidence="2" id="KW-0560">Oxidoreductase</keyword>
<evidence type="ECO:0000313" key="5">
    <source>
        <dbReference type="Proteomes" id="UP000054498"/>
    </source>
</evidence>
<evidence type="ECO:0000256" key="1">
    <source>
        <dbReference type="ARBA" id="ARBA00005147"/>
    </source>
</evidence>
<dbReference type="InterPro" id="IPR016171">
    <property type="entry name" value="Vanillyl_alc_oxidase_C-sub2"/>
</dbReference>
<evidence type="ECO:0000259" key="3">
    <source>
        <dbReference type="PROSITE" id="PS51387"/>
    </source>
</evidence>
<feature type="non-terminal residue" evidence="4">
    <location>
        <position position="519"/>
    </location>
</feature>
<dbReference type="GeneID" id="25736969"/>
<dbReference type="PANTHER" id="PTHR43762:SF7">
    <property type="entry name" value="FAD-BINDING PCMH-TYPE DOMAIN-CONTAINING PROTEIN"/>
    <property type="match status" value="1"/>
</dbReference>
<dbReference type="GO" id="GO:0016020">
    <property type="term" value="C:membrane"/>
    <property type="evidence" value="ECO:0007669"/>
    <property type="project" value="InterPro"/>
</dbReference>
<gene>
    <name evidence="4" type="ORF">MNEG_4091</name>
</gene>
<dbReference type="InterPro" id="IPR006094">
    <property type="entry name" value="Oxid_FAD_bind_N"/>
</dbReference>
<dbReference type="STRING" id="145388.A0A0D2JZB9"/>